<protein>
    <recommendedName>
        <fullName evidence="5">DUF5683 domain-containing protein</fullName>
    </recommendedName>
</protein>
<evidence type="ECO:0000313" key="3">
    <source>
        <dbReference type="EMBL" id="NOT35198.1"/>
    </source>
</evidence>
<organism evidence="3 4">
    <name type="scientific">Eiseniibacteriota bacterium</name>
    <dbReference type="NCBI Taxonomy" id="2212470"/>
    <lineage>
        <taxon>Bacteria</taxon>
        <taxon>Candidatus Eiseniibacteriota</taxon>
    </lineage>
</organism>
<evidence type="ECO:0008006" key="5">
    <source>
        <dbReference type="Google" id="ProtNLM"/>
    </source>
</evidence>
<dbReference type="Proteomes" id="UP000580839">
    <property type="component" value="Unassembled WGS sequence"/>
</dbReference>
<keyword evidence="1" id="KW-1133">Transmembrane helix</keyword>
<comment type="caution">
    <text evidence="3">The sequence shown here is derived from an EMBL/GenBank/DDBJ whole genome shotgun (WGS) entry which is preliminary data.</text>
</comment>
<feature type="signal peptide" evidence="2">
    <location>
        <begin position="1"/>
        <end position="20"/>
    </location>
</feature>
<gene>
    <name evidence="3" type="ORF">HOP12_13710</name>
</gene>
<dbReference type="EMBL" id="JABFRW010000179">
    <property type="protein sequence ID" value="NOT35198.1"/>
    <property type="molecule type" value="Genomic_DNA"/>
</dbReference>
<name>A0A849SHJ4_UNCEI</name>
<proteinExistence type="predicted"/>
<feature type="chain" id="PRO_5032937962" description="DUF5683 domain-containing protein" evidence="2">
    <location>
        <begin position="21"/>
        <end position="142"/>
    </location>
</feature>
<dbReference type="AlphaFoldDB" id="A0A849SHJ4"/>
<accession>A0A849SHJ4</accession>
<keyword evidence="1" id="KW-0472">Membrane</keyword>
<reference evidence="3 4" key="1">
    <citation type="submission" date="2020-04" db="EMBL/GenBank/DDBJ databases">
        <title>Metagenomic profiling of ammonia- and methane-oxidizing microorganisms in a Dutch drinking water treatment plant.</title>
        <authorList>
            <person name="Poghosyan L."/>
            <person name="Leucker S."/>
        </authorList>
    </citation>
    <scope>NUCLEOTIDE SEQUENCE [LARGE SCALE GENOMIC DNA]</scope>
    <source>
        <strain evidence="3">S-RSF-IL-03</strain>
    </source>
</reference>
<feature type="transmembrane region" description="Helical" evidence="1">
    <location>
        <begin position="46"/>
        <end position="65"/>
    </location>
</feature>
<evidence type="ECO:0000313" key="4">
    <source>
        <dbReference type="Proteomes" id="UP000580839"/>
    </source>
</evidence>
<evidence type="ECO:0000256" key="2">
    <source>
        <dbReference type="SAM" id="SignalP"/>
    </source>
</evidence>
<keyword evidence="2" id="KW-0732">Signal</keyword>
<keyword evidence="1" id="KW-0812">Transmembrane</keyword>
<evidence type="ECO:0000256" key="1">
    <source>
        <dbReference type="SAM" id="Phobius"/>
    </source>
</evidence>
<sequence length="142" mass="15447">MRWLRAGITLLALVSIFDRAAGADAPAAVPFPVVALDSAPARPNGWAYASLLGGAALIGSSFYFTGRANSHYDDYLRETDPARIESLYDTTLRNDAYARSSLIAGEALIATGLYLRFIHRPHSGARLQWSIAPTRCAIAFRF</sequence>